<feature type="region of interest" description="Disordered" evidence="1">
    <location>
        <begin position="1"/>
        <end position="27"/>
    </location>
</feature>
<evidence type="ECO:0000313" key="3">
    <source>
        <dbReference type="Proteomes" id="UP000886998"/>
    </source>
</evidence>
<organism evidence="2 3">
    <name type="scientific">Trichonephila inaurata madagascariensis</name>
    <dbReference type="NCBI Taxonomy" id="2747483"/>
    <lineage>
        <taxon>Eukaryota</taxon>
        <taxon>Metazoa</taxon>
        <taxon>Ecdysozoa</taxon>
        <taxon>Arthropoda</taxon>
        <taxon>Chelicerata</taxon>
        <taxon>Arachnida</taxon>
        <taxon>Araneae</taxon>
        <taxon>Araneomorphae</taxon>
        <taxon>Entelegynae</taxon>
        <taxon>Araneoidea</taxon>
        <taxon>Nephilidae</taxon>
        <taxon>Trichonephila</taxon>
        <taxon>Trichonephila inaurata</taxon>
    </lineage>
</organism>
<dbReference type="Proteomes" id="UP000886998">
    <property type="component" value="Unassembled WGS sequence"/>
</dbReference>
<evidence type="ECO:0000313" key="2">
    <source>
        <dbReference type="EMBL" id="GFY58540.1"/>
    </source>
</evidence>
<protein>
    <submittedName>
        <fullName evidence="2">Uncharacterized protein</fullName>
    </submittedName>
</protein>
<comment type="caution">
    <text evidence="2">The sequence shown here is derived from an EMBL/GenBank/DDBJ whole genome shotgun (WGS) entry which is preliminary data.</text>
</comment>
<keyword evidence="3" id="KW-1185">Reference proteome</keyword>
<feature type="compositionally biased region" description="Basic and acidic residues" evidence="1">
    <location>
        <begin position="13"/>
        <end position="27"/>
    </location>
</feature>
<name>A0A8X6XTU4_9ARAC</name>
<sequence length="133" mass="15343">MTPKRTSKPYNLRTERHTTKEERRVPPEVRDDWSEWVLPSELADKLDVYCSVRNTAPSVKKTAHLKDYPSKSYAPKRSSLDGRFNRFTQAGSTSSFNRNNKLKTDEKSERPPISCYGCGKLVLRKPDVQIVNQ</sequence>
<accession>A0A8X6XTU4</accession>
<dbReference type="AlphaFoldDB" id="A0A8X6XTU4"/>
<reference evidence="2" key="1">
    <citation type="submission" date="2020-08" db="EMBL/GenBank/DDBJ databases">
        <title>Multicomponent nature underlies the extraordinary mechanical properties of spider dragline silk.</title>
        <authorList>
            <person name="Kono N."/>
            <person name="Nakamura H."/>
            <person name="Mori M."/>
            <person name="Yoshida Y."/>
            <person name="Ohtoshi R."/>
            <person name="Malay A.D."/>
            <person name="Moran D.A.P."/>
            <person name="Tomita M."/>
            <person name="Numata K."/>
            <person name="Arakawa K."/>
        </authorList>
    </citation>
    <scope>NUCLEOTIDE SEQUENCE</scope>
</reference>
<dbReference type="EMBL" id="BMAV01012146">
    <property type="protein sequence ID" value="GFY58540.1"/>
    <property type="molecule type" value="Genomic_DNA"/>
</dbReference>
<evidence type="ECO:0000256" key="1">
    <source>
        <dbReference type="SAM" id="MobiDB-lite"/>
    </source>
</evidence>
<dbReference type="OrthoDB" id="10429776at2759"/>
<feature type="region of interest" description="Disordered" evidence="1">
    <location>
        <begin position="69"/>
        <end position="110"/>
    </location>
</feature>
<feature type="compositionally biased region" description="Polar residues" evidence="1">
    <location>
        <begin position="86"/>
        <end position="99"/>
    </location>
</feature>
<gene>
    <name evidence="2" type="ORF">TNIN_179031</name>
</gene>
<proteinExistence type="predicted"/>